<feature type="region of interest" description="Disordered" evidence="1">
    <location>
        <begin position="203"/>
        <end position="230"/>
    </location>
</feature>
<name>A0A4U9UNL5_SERFO</name>
<sequence>MQINNNSAKHLTKLISQCESLINKPTTSQLKSMVSLVKKVDNEPGTIPLDKFKSIRANMEKVSGFTSSYSAKAQVKNDMLDKVYTCLTNKLSTEGKNEVRSQEKSLRKQTIDRMSVVIDKLNEKIDKAGERRIIELESDRNHLIFAGHLLIDANKRDNISMFSYKESANETAILERYDPTPQRRNGVSGPWESVILDQHAKSPLEKNDPTLQRRNAVQHSQGLTSNYSTN</sequence>
<accession>A0A4U9UNL5</accession>
<dbReference type="AlphaFoldDB" id="A0A4U9UNL5"/>
<dbReference type="EMBL" id="CABEEZ010000078">
    <property type="protein sequence ID" value="VTR35295.1"/>
    <property type="molecule type" value="Genomic_DNA"/>
</dbReference>
<evidence type="ECO:0000256" key="1">
    <source>
        <dbReference type="SAM" id="MobiDB-lite"/>
    </source>
</evidence>
<reference evidence="2" key="1">
    <citation type="submission" date="2019-05" db="EMBL/GenBank/DDBJ databases">
        <authorList>
            <consortium name="Pathogen Informatics"/>
        </authorList>
    </citation>
    <scope>NUCLEOTIDE SEQUENCE [LARGE SCALE GENOMIC DNA]</scope>
    <source>
        <strain evidence="2">NCTC12965</strain>
    </source>
</reference>
<proteinExistence type="predicted"/>
<gene>
    <name evidence="2" type="ORF">NCTC12965_03766</name>
</gene>
<protein>
    <submittedName>
        <fullName evidence="2">Uncharacterized protein</fullName>
    </submittedName>
</protein>
<organism evidence="2">
    <name type="scientific">Serratia fonticola</name>
    <dbReference type="NCBI Taxonomy" id="47917"/>
    <lineage>
        <taxon>Bacteria</taxon>
        <taxon>Pseudomonadati</taxon>
        <taxon>Pseudomonadota</taxon>
        <taxon>Gammaproteobacteria</taxon>
        <taxon>Enterobacterales</taxon>
        <taxon>Yersiniaceae</taxon>
        <taxon>Serratia</taxon>
    </lineage>
</organism>
<evidence type="ECO:0000313" key="2">
    <source>
        <dbReference type="EMBL" id="VTR35295.1"/>
    </source>
</evidence>
<feature type="compositionally biased region" description="Polar residues" evidence="1">
    <location>
        <begin position="209"/>
        <end position="230"/>
    </location>
</feature>